<dbReference type="InterPro" id="IPR002347">
    <property type="entry name" value="SDR_fam"/>
</dbReference>
<protein>
    <submittedName>
        <fullName evidence="5">SDR family NAD(P)-dependent oxidoreductase</fullName>
        <ecNumber evidence="5">1.1.1.-</ecNumber>
    </submittedName>
</protein>
<keyword evidence="6" id="KW-1185">Reference proteome</keyword>
<dbReference type="PANTHER" id="PTHR42760:SF133">
    <property type="entry name" value="3-OXOACYL-[ACYL-CARRIER-PROTEIN] REDUCTASE"/>
    <property type="match status" value="1"/>
</dbReference>
<dbReference type="RefSeq" id="WP_372390008.1">
    <property type="nucleotide sequence ID" value="NZ_JBGNYA010000001.1"/>
</dbReference>
<comment type="caution">
    <text evidence="5">The sequence shown here is derived from an EMBL/GenBank/DDBJ whole genome shotgun (WGS) entry which is preliminary data.</text>
</comment>
<dbReference type="Gene3D" id="3.40.50.720">
    <property type="entry name" value="NAD(P)-binding Rossmann-like Domain"/>
    <property type="match status" value="1"/>
</dbReference>
<name>A0ABD5MHI3_9EURY</name>
<comment type="similarity">
    <text evidence="1 3">Belongs to the short-chain dehydrogenases/reductases (SDR) family.</text>
</comment>
<evidence type="ECO:0000313" key="5">
    <source>
        <dbReference type="EMBL" id="MFA1611660.1"/>
    </source>
</evidence>
<dbReference type="SMART" id="SM00822">
    <property type="entry name" value="PKS_KR"/>
    <property type="match status" value="1"/>
</dbReference>
<evidence type="ECO:0000256" key="3">
    <source>
        <dbReference type="RuleBase" id="RU000363"/>
    </source>
</evidence>
<evidence type="ECO:0000256" key="2">
    <source>
        <dbReference type="ARBA" id="ARBA00023002"/>
    </source>
</evidence>
<feature type="domain" description="Ketoreductase" evidence="4">
    <location>
        <begin position="7"/>
        <end position="192"/>
    </location>
</feature>
<evidence type="ECO:0000259" key="4">
    <source>
        <dbReference type="SMART" id="SM00822"/>
    </source>
</evidence>
<keyword evidence="2 5" id="KW-0560">Oxidoreductase</keyword>
<dbReference type="InterPro" id="IPR057326">
    <property type="entry name" value="KR_dom"/>
</dbReference>
<dbReference type="PRINTS" id="PR00080">
    <property type="entry name" value="SDRFAMILY"/>
</dbReference>
<gene>
    <name evidence="5" type="ORF">OS889_11670</name>
</gene>
<proteinExistence type="inferred from homology"/>
<dbReference type="PANTHER" id="PTHR42760">
    <property type="entry name" value="SHORT-CHAIN DEHYDROGENASES/REDUCTASES FAMILY MEMBER"/>
    <property type="match status" value="1"/>
</dbReference>
<dbReference type="AlphaFoldDB" id="A0ABD5MHI3"/>
<dbReference type="PRINTS" id="PR00081">
    <property type="entry name" value="GDHRDH"/>
</dbReference>
<dbReference type="GO" id="GO:0016616">
    <property type="term" value="F:oxidoreductase activity, acting on the CH-OH group of donors, NAD or NADP as acceptor"/>
    <property type="evidence" value="ECO:0007669"/>
    <property type="project" value="UniProtKB-ARBA"/>
</dbReference>
<evidence type="ECO:0000256" key="1">
    <source>
        <dbReference type="ARBA" id="ARBA00006484"/>
    </source>
</evidence>
<accession>A0ABD5MHI3</accession>
<dbReference type="Pfam" id="PF00106">
    <property type="entry name" value="adh_short"/>
    <property type="match status" value="1"/>
</dbReference>
<dbReference type="EMBL" id="JBGNYA010000001">
    <property type="protein sequence ID" value="MFA1611660.1"/>
    <property type="molecule type" value="Genomic_DNA"/>
</dbReference>
<dbReference type="FunFam" id="3.40.50.720:FF:000084">
    <property type="entry name" value="Short-chain dehydrogenase reductase"/>
    <property type="match status" value="1"/>
</dbReference>
<dbReference type="Proteomes" id="UP001570511">
    <property type="component" value="Unassembled WGS sequence"/>
</dbReference>
<dbReference type="EC" id="1.1.1.-" evidence="5"/>
<dbReference type="SUPFAM" id="SSF51735">
    <property type="entry name" value="NAD(P)-binding Rossmann-fold domains"/>
    <property type="match status" value="1"/>
</dbReference>
<reference evidence="5 6" key="1">
    <citation type="submission" date="2024-08" db="EMBL/GenBank/DDBJ databases">
        <title>Halobellus sp. MBLA0158 whole genome sequence.</title>
        <authorList>
            <person name="Hwang C.Y."/>
            <person name="Cho E.-S."/>
            <person name="Seo M.-J."/>
        </authorList>
    </citation>
    <scope>NUCLEOTIDE SEQUENCE [LARGE SCALE GENOMIC DNA]</scope>
    <source>
        <strain evidence="5 6">MBLA0158</strain>
    </source>
</reference>
<evidence type="ECO:0000313" key="6">
    <source>
        <dbReference type="Proteomes" id="UP001570511"/>
    </source>
</evidence>
<dbReference type="InterPro" id="IPR036291">
    <property type="entry name" value="NAD(P)-bd_dom_sf"/>
</dbReference>
<organism evidence="5 6">
    <name type="scientific">Halobellus rubicundus</name>
    <dbReference type="NCBI Taxonomy" id="2996466"/>
    <lineage>
        <taxon>Archaea</taxon>
        <taxon>Methanobacteriati</taxon>
        <taxon>Methanobacteriota</taxon>
        <taxon>Stenosarchaea group</taxon>
        <taxon>Halobacteria</taxon>
        <taxon>Halobacteriales</taxon>
        <taxon>Haloferacaceae</taxon>
        <taxon>Halobellus</taxon>
    </lineage>
</organism>
<sequence length="236" mass="24352">MYDLDGETAIVTGAAQGFGKAIAELLAEAGANVVLADVQMEKAEDVAAGIRDDGGEAMVVECDVTDVDHTDALVEQTCDRYGSLEVLVNNAGGGGGGTFTDLSPEEWRRVVSLNLDGTFNCSYSAVPKMLEHGNGRIVNISSMAGRNVTLNGNANYTASKWGVIGLSKHLARDLGPDVRANAVCPGGGPDSPMGRGIQAEDVAKTVLYLSTEISSFVTGTLVEVDGGGQLTPSASN</sequence>